<dbReference type="HOGENOM" id="CLU_2046523_0_0_11"/>
<proteinExistence type="predicted"/>
<dbReference type="STRING" id="452652.KSE_07240"/>
<evidence type="ECO:0000313" key="4">
    <source>
        <dbReference type="Proteomes" id="UP000007076"/>
    </source>
</evidence>
<gene>
    <name evidence="3" type="ordered locus">KSE_07240</name>
</gene>
<dbReference type="AlphaFoldDB" id="E4N5T3"/>
<reference evidence="3 4" key="1">
    <citation type="journal article" date="2010" name="DNA Res.">
        <title>Genome sequence of Kitasatospora setae NBRC 14216T: an evolutionary snapshot of the family Streptomycetaceae.</title>
        <authorList>
            <person name="Ichikawa N."/>
            <person name="Oguchi A."/>
            <person name="Ikeda H."/>
            <person name="Ishikawa J."/>
            <person name="Kitani S."/>
            <person name="Watanabe Y."/>
            <person name="Nakamura S."/>
            <person name="Katano Y."/>
            <person name="Kishi E."/>
            <person name="Sasagawa M."/>
            <person name="Ankai A."/>
            <person name="Fukui S."/>
            <person name="Hashimoto Y."/>
            <person name="Kamata S."/>
            <person name="Otoguro M."/>
            <person name="Tanikawa S."/>
            <person name="Nihira T."/>
            <person name="Horinouchi S."/>
            <person name="Ohnishi Y."/>
            <person name="Hayakawa M."/>
            <person name="Kuzuyama T."/>
            <person name="Arisawa A."/>
            <person name="Nomoto F."/>
            <person name="Miura H."/>
            <person name="Takahashi Y."/>
            <person name="Fujita N."/>
        </authorList>
    </citation>
    <scope>NUCLEOTIDE SEQUENCE [LARGE SCALE GENOMIC DNA]</scope>
    <source>
        <strain evidence="4">ATCC 33774 / DSM 43861 / JCM 3304 / KCC A-0304 / NBRC 14216 / KM-6054</strain>
    </source>
</reference>
<evidence type="ECO:0000313" key="3">
    <source>
        <dbReference type="EMBL" id="BAJ26564.1"/>
    </source>
</evidence>
<keyword evidence="4" id="KW-1185">Reference proteome</keyword>
<evidence type="ECO:0000256" key="2">
    <source>
        <dbReference type="SAM" id="MobiDB-lite"/>
    </source>
</evidence>
<feature type="coiled-coil region" evidence="1">
    <location>
        <begin position="63"/>
        <end position="90"/>
    </location>
</feature>
<sequence length="120" mass="13395">MRHLIARALRTALGLVLPARGQHRAVPATPEPIRTTGAEQRPAPWVEEENPYAGPLVRPYVDRAAWRAELDEMQRRYEEMQRQRERRAALRAVVMGQPDPGYTYSGAHALPGAHALGPVA</sequence>
<evidence type="ECO:0000256" key="1">
    <source>
        <dbReference type="SAM" id="Coils"/>
    </source>
</evidence>
<dbReference type="KEGG" id="ksk:KSE_07240"/>
<dbReference type="EMBL" id="AP010968">
    <property type="protein sequence ID" value="BAJ26564.1"/>
    <property type="molecule type" value="Genomic_DNA"/>
</dbReference>
<feature type="region of interest" description="Disordered" evidence="2">
    <location>
        <begin position="23"/>
        <end position="50"/>
    </location>
</feature>
<keyword evidence="1" id="KW-0175">Coiled coil</keyword>
<organism evidence="3 4">
    <name type="scientific">Kitasatospora setae (strain ATCC 33774 / DSM 43861 / JCM 3304 / KCC A-0304 / NBRC 14216 / KM-6054)</name>
    <name type="common">Streptomyces setae</name>
    <dbReference type="NCBI Taxonomy" id="452652"/>
    <lineage>
        <taxon>Bacteria</taxon>
        <taxon>Bacillati</taxon>
        <taxon>Actinomycetota</taxon>
        <taxon>Actinomycetes</taxon>
        <taxon>Kitasatosporales</taxon>
        <taxon>Streptomycetaceae</taxon>
        <taxon>Kitasatospora</taxon>
    </lineage>
</organism>
<name>E4N5T3_KITSK</name>
<accession>E4N5T3</accession>
<dbReference type="Proteomes" id="UP000007076">
    <property type="component" value="Chromosome"/>
</dbReference>
<protein>
    <submittedName>
        <fullName evidence="3">Uncharacterized protein</fullName>
    </submittedName>
</protein>